<dbReference type="Gene3D" id="1.20.1250.20">
    <property type="entry name" value="MFS general substrate transporter like domains"/>
    <property type="match status" value="2"/>
</dbReference>
<dbReference type="GO" id="GO:0005354">
    <property type="term" value="F:galactose transmembrane transporter activity"/>
    <property type="evidence" value="ECO:0007669"/>
    <property type="project" value="InterPro"/>
</dbReference>
<evidence type="ECO:0000256" key="5">
    <source>
        <dbReference type="ARBA" id="ARBA00022692"/>
    </source>
</evidence>
<comment type="function">
    <text evidence="1">Intake of glucose and galactose.</text>
</comment>
<proteinExistence type="inferred from homology"/>
<dbReference type="Pfam" id="PF07690">
    <property type="entry name" value="MFS_1"/>
    <property type="match status" value="1"/>
</dbReference>
<gene>
    <name evidence="9" type="ORF">F0L74_28700</name>
</gene>
<evidence type="ECO:0000256" key="7">
    <source>
        <dbReference type="ARBA" id="ARBA00023136"/>
    </source>
</evidence>
<feature type="transmembrane region" description="Helical" evidence="8">
    <location>
        <begin position="415"/>
        <end position="432"/>
    </location>
</feature>
<comment type="caution">
    <text evidence="9">The sequence shown here is derived from an EMBL/GenBank/DDBJ whole genome shotgun (WGS) entry which is preliminary data.</text>
</comment>
<dbReference type="SUPFAM" id="SSF103473">
    <property type="entry name" value="MFS general substrate transporter"/>
    <property type="match status" value="1"/>
</dbReference>
<feature type="transmembrane region" description="Helical" evidence="8">
    <location>
        <begin position="202"/>
        <end position="219"/>
    </location>
</feature>
<dbReference type="Proteomes" id="UP000324611">
    <property type="component" value="Unassembled WGS sequence"/>
</dbReference>
<dbReference type="GO" id="GO:1904659">
    <property type="term" value="P:D-glucose transmembrane transport"/>
    <property type="evidence" value="ECO:0007669"/>
    <property type="project" value="InterPro"/>
</dbReference>
<dbReference type="InterPro" id="IPR011701">
    <property type="entry name" value="MFS"/>
</dbReference>
<evidence type="ECO:0000256" key="2">
    <source>
        <dbReference type="ARBA" id="ARBA00004429"/>
    </source>
</evidence>
<reference evidence="9 10" key="1">
    <citation type="submission" date="2019-09" db="EMBL/GenBank/DDBJ databases">
        <title>Chitinophaga ginsengihumi sp. nov., isolated from soil of ginseng rhizosphere.</title>
        <authorList>
            <person name="Lee J."/>
        </authorList>
    </citation>
    <scope>NUCLEOTIDE SEQUENCE [LARGE SCALE GENOMIC DNA]</scope>
    <source>
        <strain evidence="9 10">BN140078</strain>
    </source>
</reference>
<keyword evidence="10" id="KW-1185">Reference proteome</keyword>
<feature type="transmembrane region" description="Helical" evidence="8">
    <location>
        <begin position="82"/>
        <end position="104"/>
    </location>
</feature>
<feature type="transmembrane region" description="Helical" evidence="8">
    <location>
        <begin position="319"/>
        <end position="335"/>
    </location>
</feature>
<sequence>MSSNTTAALPGKKAAGYAQSITIIGVLFFVFGFVTWLNSTLIPFLKIACELSIAEALLVTFAFYLAYFFLGMPSSFILKKTGFKNGMALGLLVMAGGSLIFVPAANSRSFGMFLTGLFVQGMGLTLLQAASNPYISIVGPIESAAKRMSIMGICNKVAGIVAPLVLSSIVLKNADALEKQIATATDAAQKTLLLDSLASRVVGPYIVMAVVLVLLAFMIKRSSLPEIDTSGNDAGAAGTADTRTSAFQYPYLMLGMLCIFLYVGVEVMAGDVIGTYAHQMGMSLDKTKYFTSFTLGAMLVGYVTGILTIPKILSQDKSLRISAILGIIFTIGAFFSDGNLAVTFIALLGLANALMWPAIWPLAIDKLGRFTQMGSGLLVMGIVGGGVLPQIYSGLFSTDGIFGFLHSGSTNFREAFLYCMLPCYAYILYYAIAGHKIGKAKG</sequence>
<dbReference type="GO" id="GO:0055056">
    <property type="term" value="F:D-glucose transmembrane transporter activity"/>
    <property type="evidence" value="ECO:0007669"/>
    <property type="project" value="InterPro"/>
</dbReference>
<feature type="transmembrane region" description="Helical" evidence="8">
    <location>
        <begin position="341"/>
        <end position="364"/>
    </location>
</feature>
<keyword evidence="4" id="KW-1003">Cell membrane</keyword>
<evidence type="ECO:0000313" key="9">
    <source>
        <dbReference type="EMBL" id="KAA2240150.1"/>
    </source>
</evidence>
<protein>
    <submittedName>
        <fullName evidence="9">Sugar MFS transporter</fullName>
    </submittedName>
</protein>
<evidence type="ECO:0000256" key="8">
    <source>
        <dbReference type="SAM" id="Phobius"/>
    </source>
</evidence>
<dbReference type="PANTHER" id="PTHR43702">
    <property type="entry name" value="L-FUCOSE-PROTON SYMPORTER"/>
    <property type="match status" value="1"/>
</dbReference>
<evidence type="ECO:0000256" key="4">
    <source>
        <dbReference type="ARBA" id="ARBA00022475"/>
    </source>
</evidence>
<feature type="transmembrane region" description="Helical" evidence="8">
    <location>
        <begin position="150"/>
        <end position="171"/>
    </location>
</feature>
<dbReference type="InterPro" id="IPR005964">
    <property type="entry name" value="Glc/Gal_transptr_bac"/>
</dbReference>
<evidence type="ECO:0000313" key="10">
    <source>
        <dbReference type="Proteomes" id="UP000324611"/>
    </source>
</evidence>
<accession>A0A5B2VN99</accession>
<dbReference type="InterPro" id="IPR036259">
    <property type="entry name" value="MFS_trans_sf"/>
</dbReference>
<comment type="similarity">
    <text evidence="3">Belongs to the major facilitator superfamily. FHS transporter (TC 2.A.1.7) family.</text>
</comment>
<dbReference type="InterPro" id="IPR050375">
    <property type="entry name" value="MFS_TsgA-like"/>
</dbReference>
<feature type="transmembrane region" description="Helical" evidence="8">
    <location>
        <begin position="51"/>
        <end position="70"/>
    </location>
</feature>
<dbReference type="AlphaFoldDB" id="A0A5B2VN99"/>
<feature type="transmembrane region" description="Helical" evidence="8">
    <location>
        <begin position="376"/>
        <end position="395"/>
    </location>
</feature>
<keyword evidence="6 8" id="KW-1133">Transmembrane helix</keyword>
<keyword evidence="5 8" id="KW-0812">Transmembrane</keyword>
<feature type="transmembrane region" description="Helical" evidence="8">
    <location>
        <begin position="110"/>
        <end position="129"/>
    </location>
</feature>
<dbReference type="GO" id="GO:0005886">
    <property type="term" value="C:plasma membrane"/>
    <property type="evidence" value="ECO:0007669"/>
    <property type="project" value="UniProtKB-SubCell"/>
</dbReference>
<feature type="transmembrane region" description="Helical" evidence="8">
    <location>
        <begin position="289"/>
        <end position="307"/>
    </location>
</feature>
<dbReference type="EMBL" id="VUOC01000004">
    <property type="protein sequence ID" value="KAA2240150.1"/>
    <property type="molecule type" value="Genomic_DNA"/>
</dbReference>
<evidence type="ECO:0000256" key="3">
    <source>
        <dbReference type="ARBA" id="ARBA00009120"/>
    </source>
</evidence>
<reference evidence="9 10" key="2">
    <citation type="submission" date="2019-09" db="EMBL/GenBank/DDBJ databases">
        <authorList>
            <person name="Jin C."/>
        </authorList>
    </citation>
    <scope>NUCLEOTIDE SEQUENCE [LARGE SCALE GENOMIC DNA]</scope>
    <source>
        <strain evidence="9 10">BN140078</strain>
    </source>
</reference>
<evidence type="ECO:0000256" key="1">
    <source>
        <dbReference type="ARBA" id="ARBA00003321"/>
    </source>
</evidence>
<name>A0A5B2VN99_9BACT</name>
<keyword evidence="7 8" id="KW-0472">Membrane</keyword>
<evidence type="ECO:0000256" key="6">
    <source>
        <dbReference type="ARBA" id="ARBA00022989"/>
    </source>
</evidence>
<dbReference type="PANTHER" id="PTHR43702:SF12">
    <property type="entry name" value="N-ACETYL GLUCOSAMINE TRANSPORTER NAGP"/>
    <property type="match status" value="1"/>
</dbReference>
<comment type="subcellular location">
    <subcellularLocation>
        <location evidence="2">Cell inner membrane</location>
        <topology evidence="2">Multi-pass membrane protein</topology>
    </subcellularLocation>
</comment>
<feature type="transmembrane region" description="Helical" evidence="8">
    <location>
        <begin position="21"/>
        <end position="45"/>
    </location>
</feature>
<feature type="transmembrane region" description="Helical" evidence="8">
    <location>
        <begin position="251"/>
        <end position="269"/>
    </location>
</feature>
<dbReference type="RefSeq" id="WP_149841328.1">
    <property type="nucleotide sequence ID" value="NZ_VUOC01000004.1"/>
</dbReference>
<dbReference type="NCBIfam" id="TIGR01272">
    <property type="entry name" value="gluP"/>
    <property type="match status" value="1"/>
</dbReference>
<dbReference type="CDD" id="cd17394">
    <property type="entry name" value="MFS_FucP_like"/>
    <property type="match status" value="1"/>
</dbReference>
<organism evidence="9 10">
    <name type="scientific">Chitinophaga agrisoli</name>
    <dbReference type="NCBI Taxonomy" id="2607653"/>
    <lineage>
        <taxon>Bacteria</taxon>
        <taxon>Pseudomonadati</taxon>
        <taxon>Bacteroidota</taxon>
        <taxon>Chitinophagia</taxon>
        <taxon>Chitinophagales</taxon>
        <taxon>Chitinophagaceae</taxon>
        <taxon>Chitinophaga</taxon>
    </lineage>
</organism>